<accession>A0A4V3CY71</accession>
<comment type="caution">
    <text evidence="1">The sequence shown here is derived from an EMBL/GenBank/DDBJ whole genome shotgun (WGS) entry which is preliminary data.</text>
</comment>
<gene>
    <name evidence="1" type="ORF">EV186_107213</name>
</gene>
<evidence type="ECO:0000313" key="1">
    <source>
        <dbReference type="EMBL" id="TDP92978.1"/>
    </source>
</evidence>
<dbReference type="ESTHER" id="9pseu-a0a4v3cy71">
    <property type="family name" value="Dieckmann_Cyclase"/>
</dbReference>
<dbReference type="Gene3D" id="3.40.50.1820">
    <property type="entry name" value="alpha/beta hydrolase"/>
    <property type="match status" value="1"/>
</dbReference>
<name>A0A4V3CY71_LABRH</name>
<proteinExistence type="predicted"/>
<dbReference type="EMBL" id="SNXZ01000007">
    <property type="protein sequence ID" value="TDP92978.1"/>
    <property type="molecule type" value="Genomic_DNA"/>
</dbReference>
<keyword evidence="2" id="KW-1185">Reference proteome</keyword>
<evidence type="ECO:0008006" key="3">
    <source>
        <dbReference type="Google" id="ProtNLM"/>
    </source>
</evidence>
<reference evidence="1 2" key="1">
    <citation type="submission" date="2019-03" db="EMBL/GenBank/DDBJ databases">
        <title>Genomic Encyclopedia of Type Strains, Phase IV (KMG-IV): sequencing the most valuable type-strain genomes for metagenomic binning, comparative biology and taxonomic classification.</title>
        <authorList>
            <person name="Goeker M."/>
        </authorList>
    </citation>
    <scope>NUCLEOTIDE SEQUENCE [LARGE SCALE GENOMIC DNA]</scope>
    <source>
        <strain evidence="1 2">DSM 45361</strain>
    </source>
</reference>
<dbReference type="RefSeq" id="WP_133853316.1">
    <property type="nucleotide sequence ID" value="NZ_SNXZ01000007.1"/>
</dbReference>
<dbReference type="OrthoDB" id="3601157at2"/>
<dbReference type="Proteomes" id="UP000295444">
    <property type="component" value="Unassembled WGS sequence"/>
</dbReference>
<protein>
    <recommendedName>
        <fullName evidence="3">Thioesterase domain-containing protein</fullName>
    </recommendedName>
</protein>
<sequence length="259" mass="27063">MKLTNWRQLSGRGPDLVLCLDFPGGRAAAGFADLAAGVDAGASFLHIGQSVAGGLDECVHRWVAEVTATGRPVRAVLGYCAGAALAPCVADAIADAADDAPAVVLFDAVATTADSLAAQLPAALEASAAHLSADELDDARLLADELAQTYPDDLPAIVAAVTKHYDALMGTLATRLGLNEFFHRELTKGFTTYLDYLLLASAGRFGTRHGTPTIVSSADHEPPEADGEHIVLDVAHTDLLRDASVHQLVTTLLTGERTW</sequence>
<dbReference type="InterPro" id="IPR029058">
    <property type="entry name" value="AB_hydrolase_fold"/>
</dbReference>
<dbReference type="AlphaFoldDB" id="A0A4V3CY71"/>
<evidence type="ECO:0000313" key="2">
    <source>
        <dbReference type="Proteomes" id="UP000295444"/>
    </source>
</evidence>
<organism evidence="1 2">
    <name type="scientific">Labedaea rhizosphaerae</name>
    <dbReference type="NCBI Taxonomy" id="598644"/>
    <lineage>
        <taxon>Bacteria</taxon>
        <taxon>Bacillati</taxon>
        <taxon>Actinomycetota</taxon>
        <taxon>Actinomycetes</taxon>
        <taxon>Pseudonocardiales</taxon>
        <taxon>Pseudonocardiaceae</taxon>
        <taxon>Labedaea</taxon>
    </lineage>
</organism>